<keyword evidence="4 7" id="KW-0238">DNA-binding</keyword>
<evidence type="ECO:0000313" key="11">
    <source>
        <dbReference type="EMBL" id="ATL29429.1"/>
    </source>
</evidence>
<dbReference type="InterPro" id="IPR016032">
    <property type="entry name" value="Sig_transdc_resp-reg_C-effctor"/>
</dbReference>
<organism evidence="11 12">
    <name type="scientific">Streptomyces formicae</name>
    <dbReference type="NCBI Taxonomy" id="1616117"/>
    <lineage>
        <taxon>Bacteria</taxon>
        <taxon>Bacillati</taxon>
        <taxon>Actinomycetota</taxon>
        <taxon>Actinomycetes</taxon>
        <taxon>Kitasatosporales</taxon>
        <taxon>Streptomycetaceae</taxon>
        <taxon>Streptomyces</taxon>
    </lineage>
</organism>
<dbReference type="InterPro" id="IPR039420">
    <property type="entry name" value="WalR-like"/>
</dbReference>
<accession>A0A291QCJ7</accession>
<dbReference type="InterPro" id="IPR036388">
    <property type="entry name" value="WH-like_DNA-bd_sf"/>
</dbReference>
<dbReference type="SMART" id="SM00448">
    <property type="entry name" value="REC"/>
    <property type="match status" value="1"/>
</dbReference>
<dbReference type="SUPFAM" id="SSF52172">
    <property type="entry name" value="CheY-like"/>
    <property type="match status" value="1"/>
</dbReference>
<keyword evidence="2" id="KW-0902">Two-component regulatory system</keyword>
<dbReference type="SMART" id="SM00862">
    <property type="entry name" value="Trans_reg_C"/>
    <property type="match status" value="1"/>
</dbReference>
<protein>
    <submittedName>
        <fullName evidence="11">Phosphate regulon transcriptional regulatory protein PhoB (SphR)</fullName>
    </submittedName>
</protein>
<dbReference type="EMBL" id="CP022685">
    <property type="protein sequence ID" value="ATL29429.1"/>
    <property type="molecule type" value="Genomic_DNA"/>
</dbReference>
<evidence type="ECO:0000256" key="6">
    <source>
        <dbReference type="PROSITE-ProRule" id="PRU00169"/>
    </source>
</evidence>
<evidence type="ECO:0000256" key="4">
    <source>
        <dbReference type="ARBA" id="ARBA00023125"/>
    </source>
</evidence>
<name>A0A291QCJ7_9ACTN</name>
<dbReference type="PANTHER" id="PTHR48111">
    <property type="entry name" value="REGULATOR OF RPOS"/>
    <property type="match status" value="1"/>
</dbReference>
<dbReference type="Gene3D" id="6.10.250.690">
    <property type="match status" value="1"/>
</dbReference>
<dbReference type="Gene3D" id="1.10.10.10">
    <property type="entry name" value="Winged helix-like DNA-binding domain superfamily/Winged helix DNA-binding domain"/>
    <property type="match status" value="1"/>
</dbReference>
<evidence type="ECO:0000313" key="12">
    <source>
        <dbReference type="Proteomes" id="UP000221011"/>
    </source>
</evidence>
<dbReference type="FunFam" id="1.10.10.10:FF:000018">
    <property type="entry name" value="DNA-binding response regulator ResD"/>
    <property type="match status" value="1"/>
</dbReference>
<feature type="domain" description="OmpR/PhoB-type" evidence="10">
    <location>
        <begin position="138"/>
        <end position="237"/>
    </location>
</feature>
<evidence type="ECO:0000256" key="1">
    <source>
        <dbReference type="ARBA" id="ARBA00022553"/>
    </source>
</evidence>
<dbReference type="PROSITE" id="PS51755">
    <property type="entry name" value="OMPR_PHOB"/>
    <property type="match status" value="1"/>
</dbReference>
<feature type="modified residue" description="4-aspartylphosphate" evidence="6">
    <location>
        <position position="53"/>
    </location>
</feature>
<dbReference type="RefSeq" id="WP_098243936.1">
    <property type="nucleotide sequence ID" value="NZ_CP022685.1"/>
</dbReference>
<dbReference type="GO" id="GO:0006355">
    <property type="term" value="P:regulation of DNA-templated transcription"/>
    <property type="evidence" value="ECO:0007669"/>
    <property type="project" value="InterPro"/>
</dbReference>
<evidence type="ECO:0000259" key="10">
    <source>
        <dbReference type="PROSITE" id="PS51755"/>
    </source>
</evidence>
<dbReference type="Pfam" id="PF00486">
    <property type="entry name" value="Trans_reg_C"/>
    <property type="match status" value="1"/>
</dbReference>
<evidence type="ECO:0000259" key="9">
    <source>
        <dbReference type="PROSITE" id="PS50110"/>
    </source>
</evidence>
<evidence type="ECO:0000256" key="7">
    <source>
        <dbReference type="PROSITE-ProRule" id="PRU01091"/>
    </source>
</evidence>
<keyword evidence="3" id="KW-0805">Transcription regulation</keyword>
<keyword evidence="5" id="KW-0804">Transcription</keyword>
<dbReference type="AlphaFoldDB" id="A0A291QCJ7"/>
<keyword evidence="1 6" id="KW-0597">Phosphoprotein</keyword>
<dbReference type="InterPro" id="IPR011006">
    <property type="entry name" value="CheY-like_superfamily"/>
</dbReference>
<dbReference type="PANTHER" id="PTHR48111:SF4">
    <property type="entry name" value="DNA-BINDING DUAL TRANSCRIPTIONAL REGULATOR OMPR"/>
    <property type="match status" value="1"/>
</dbReference>
<dbReference type="Pfam" id="PF00072">
    <property type="entry name" value="Response_reg"/>
    <property type="match status" value="1"/>
</dbReference>
<dbReference type="InterPro" id="IPR001789">
    <property type="entry name" value="Sig_transdc_resp-reg_receiver"/>
</dbReference>
<dbReference type="KEGG" id="sfk:KY5_4411"/>
<evidence type="ECO:0000256" key="2">
    <source>
        <dbReference type="ARBA" id="ARBA00023012"/>
    </source>
</evidence>
<gene>
    <name evidence="11" type="ORF">KY5_4411</name>
</gene>
<evidence type="ECO:0000256" key="8">
    <source>
        <dbReference type="SAM" id="MobiDB-lite"/>
    </source>
</evidence>
<dbReference type="CDD" id="cd00383">
    <property type="entry name" value="trans_reg_C"/>
    <property type="match status" value="1"/>
</dbReference>
<reference evidence="11 12" key="1">
    <citation type="submission" date="2017-08" db="EMBL/GenBank/DDBJ databases">
        <title>Complete Genome Sequence of Streptomyces formicae KY5, the formicamycin producer.</title>
        <authorList>
            <person name="Holmes N.A."/>
            <person name="Devine R."/>
            <person name="Qin Z."/>
            <person name="Seipke R.F."/>
            <person name="Wilkinson B."/>
            <person name="Hutchings M.I."/>
        </authorList>
    </citation>
    <scope>NUCLEOTIDE SEQUENCE [LARGE SCALE GENOMIC DNA]</scope>
    <source>
        <strain evidence="11 12">KY5</strain>
    </source>
</reference>
<dbReference type="GO" id="GO:0032993">
    <property type="term" value="C:protein-DNA complex"/>
    <property type="evidence" value="ECO:0007669"/>
    <property type="project" value="TreeGrafter"/>
</dbReference>
<evidence type="ECO:0000256" key="5">
    <source>
        <dbReference type="ARBA" id="ARBA00023163"/>
    </source>
</evidence>
<proteinExistence type="predicted"/>
<dbReference type="CDD" id="cd17574">
    <property type="entry name" value="REC_OmpR"/>
    <property type="match status" value="1"/>
</dbReference>
<evidence type="ECO:0000256" key="3">
    <source>
        <dbReference type="ARBA" id="ARBA00023015"/>
    </source>
</evidence>
<dbReference type="PROSITE" id="PS50110">
    <property type="entry name" value="RESPONSE_REGULATORY"/>
    <property type="match status" value="1"/>
</dbReference>
<dbReference type="GO" id="GO:0000976">
    <property type="term" value="F:transcription cis-regulatory region binding"/>
    <property type="evidence" value="ECO:0007669"/>
    <property type="project" value="TreeGrafter"/>
</dbReference>
<dbReference type="InterPro" id="IPR001867">
    <property type="entry name" value="OmpR/PhoB-type_DNA-bd"/>
</dbReference>
<feature type="compositionally biased region" description="Low complexity" evidence="8">
    <location>
        <begin position="240"/>
        <end position="263"/>
    </location>
</feature>
<dbReference type="SUPFAM" id="SSF46894">
    <property type="entry name" value="C-terminal effector domain of the bipartite response regulators"/>
    <property type="match status" value="1"/>
</dbReference>
<feature type="region of interest" description="Disordered" evidence="8">
    <location>
        <begin position="240"/>
        <end position="280"/>
    </location>
</feature>
<feature type="domain" description="Response regulatory" evidence="9">
    <location>
        <begin position="4"/>
        <end position="123"/>
    </location>
</feature>
<feature type="DNA-binding region" description="OmpR/PhoB-type" evidence="7">
    <location>
        <begin position="138"/>
        <end position="237"/>
    </location>
</feature>
<dbReference type="Proteomes" id="UP000221011">
    <property type="component" value="Chromosome"/>
</dbReference>
<keyword evidence="12" id="KW-1185">Reference proteome</keyword>
<dbReference type="GO" id="GO:0005829">
    <property type="term" value="C:cytosol"/>
    <property type="evidence" value="ECO:0007669"/>
    <property type="project" value="TreeGrafter"/>
</dbReference>
<dbReference type="GO" id="GO:0000156">
    <property type="term" value="F:phosphorelay response regulator activity"/>
    <property type="evidence" value="ECO:0007669"/>
    <property type="project" value="TreeGrafter"/>
</dbReference>
<dbReference type="Gene3D" id="3.40.50.2300">
    <property type="match status" value="1"/>
</dbReference>
<sequence length="280" mass="29910">MCAFVLVAEDDEKQAELVRRYLEREGHVVAVVHDGRAALREARRGTPDLLILDVMMPGADGLEVTRVLRTEPGPPDLTGLPILMLTARSTEDDLLAGLDLGADDYLTKPYSPRELMARVRTLLRRVGGIHHPVPDAGQRVLRVDGLVVDPLRHEVTVDGRGVDCTPGEFDLLSALAGEPDRVFTRPQLLDHIHGSSGYISARTVDVHILNLRKKIEADPRRPTRLVTVFGIGYKLVGAGAEPSPSGAAAPNPTAAAAPAPAAAQVTGLRARHGSAASRGA</sequence>